<dbReference type="AlphaFoldDB" id="A0A388LHT8"/>
<gene>
    <name evidence="4" type="ORF">CBR_g34018</name>
</gene>
<evidence type="ECO:0000313" key="5">
    <source>
        <dbReference type="Proteomes" id="UP000265515"/>
    </source>
</evidence>
<dbReference type="OMA" id="EREPTQC"/>
<dbReference type="Gene3D" id="1.10.510.10">
    <property type="entry name" value="Transferase(Phosphotransferase) domain 1"/>
    <property type="match status" value="1"/>
</dbReference>
<keyword evidence="1" id="KW-0547">Nucleotide-binding</keyword>
<feature type="domain" description="Protein kinase" evidence="3">
    <location>
        <begin position="1"/>
        <end position="172"/>
    </location>
</feature>
<dbReference type="GO" id="GO:0005524">
    <property type="term" value="F:ATP binding"/>
    <property type="evidence" value="ECO:0007669"/>
    <property type="project" value="UniProtKB-KW"/>
</dbReference>
<dbReference type="InterPro" id="IPR000719">
    <property type="entry name" value="Prot_kinase_dom"/>
</dbReference>
<dbReference type="Proteomes" id="UP000265515">
    <property type="component" value="Unassembled WGS sequence"/>
</dbReference>
<proteinExistence type="predicted"/>
<dbReference type="Pfam" id="PF00069">
    <property type="entry name" value="Pkinase"/>
    <property type="match status" value="1"/>
</dbReference>
<accession>A0A388LHT8</accession>
<dbReference type="InterPro" id="IPR008271">
    <property type="entry name" value="Ser/Thr_kinase_AS"/>
</dbReference>
<dbReference type="PANTHER" id="PTHR46008">
    <property type="entry name" value="LEAF RUST 10 DISEASE-RESISTANCE LOCUS RECEPTOR-LIKE PROTEIN KINASE-LIKE 1.4"/>
    <property type="match status" value="1"/>
</dbReference>
<protein>
    <recommendedName>
        <fullName evidence="3">Protein kinase domain-containing protein</fullName>
    </recommendedName>
</protein>
<dbReference type="PROSITE" id="PS50011">
    <property type="entry name" value="PROTEIN_KINASE_DOM"/>
    <property type="match status" value="1"/>
</dbReference>
<dbReference type="InterPro" id="IPR011009">
    <property type="entry name" value="Kinase-like_dom_sf"/>
</dbReference>
<evidence type="ECO:0000259" key="3">
    <source>
        <dbReference type="PROSITE" id="PS50011"/>
    </source>
</evidence>
<dbReference type="SUPFAM" id="SSF56112">
    <property type="entry name" value="Protein kinase-like (PK-like)"/>
    <property type="match status" value="1"/>
</dbReference>
<name>A0A388LHT8_CHABU</name>
<evidence type="ECO:0000256" key="2">
    <source>
        <dbReference type="ARBA" id="ARBA00022840"/>
    </source>
</evidence>
<dbReference type="GO" id="GO:0004672">
    <property type="term" value="F:protein kinase activity"/>
    <property type="evidence" value="ECO:0007669"/>
    <property type="project" value="InterPro"/>
</dbReference>
<evidence type="ECO:0000256" key="1">
    <source>
        <dbReference type="ARBA" id="ARBA00022741"/>
    </source>
</evidence>
<organism evidence="4 5">
    <name type="scientific">Chara braunii</name>
    <name type="common">Braun's stonewort</name>
    <dbReference type="NCBI Taxonomy" id="69332"/>
    <lineage>
        <taxon>Eukaryota</taxon>
        <taxon>Viridiplantae</taxon>
        <taxon>Streptophyta</taxon>
        <taxon>Charophyceae</taxon>
        <taxon>Charales</taxon>
        <taxon>Characeae</taxon>
        <taxon>Chara</taxon>
    </lineage>
</organism>
<dbReference type="PROSITE" id="PS00108">
    <property type="entry name" value="PROTEIN_KINASE_ST"/>
    <property type="match status" value="1"/>
</dbReference>
<keyword evidence="2" id="KW-0067">ATP-binding</keyword>
<dbReference type="OrthoDB" id="4062651at2759"/>
<keyword evidence="5" id="KW-1185">Reference proteome</keyword>
<sequence>MSPMTNDTGCLTVVYGNISNRTPNDHQYGSKATPSGLSWLTRISIALDVARTLSYLHLHMTSDVMHRDIKPSNILIDQKMHVKLSNFGLSKLHPNNEEYTPLMTYIKGTQGYPDPEYFQTHRLTGRTDVYSFCVVVLELIVGMKSLEIITGWRRFEGEDEDEEREPTQCTRS</sequence>
<evidence type="ECO:0000313" key="4">
    <source>
        <dbReference type="EMBL" id="GBG81837.1"/>
    </source>
</evidence>
<dbReference type="EMBL" id="BFEA01000388">
    <property type="protein sequence ID" value="GBG81837.1"/>
    <property type="molecule type" value="Genomic_DNA"/>
</dbReference>
<reference evidence="4 5" key="1">
    <citation type="journal article" date="2018" name="Cell">
        <title>The Chara Genome: Secondary Complexity and Implications for Plant Terrestrialization.</title>
        <authorList>
            <person name="Nishiyama T."/>
            <person name="Sakayama H."/>
            <person name="Vries J.D."/>
            <person name="Buschmann H."/>
            <person name="Saint-Marcoux D."/>
            <person name="Ullrich K.K."/>
            <person name="Haas F.B."/>
            <person name="Vanderstraeten L."/>
            <person name="Becker D."/>
            <person name="Lang D."/>
            <person name="Vosolsobe S."/>
            <person name="Rombauts S."/>
            <person name="Wilhelmsson P.K.I."/>
            <person name="Janitza P."/>
            <person name="Kern R."/>
            <person name="Heyl A."/>
            <person name="Rumpler F."/>
            <person name="Villalobos L.I.A.C."/>
            <person name="Clay J.M."/>
            <person name="Skokan R."/>
            <person name="Toyoda A."/>
            <person name="Suzuki Y."/>
            <person name="Kagoshima H."/>
            <person name="Schijlen E."/>
            <person name="Tajeshwar N."/>
            <person name="Catarino B."/>
            <person name="Hetherington A.J."/>
            <person name="Saltykova A."/>
            <person name="Bonnot C."/>
            <person name="Breuninger H."/>
            <person name="Symeonidi A."/>
            <person name="Radhakrishnan G.V."/>
            <person name="Van Nieuwerburgh F."/>
            <person name="Deforce D."/>
            <person name="Chang C."/>
            <person name="Karol K.G."/>
            <person name="Hedrich R."/>
            <person name="Ulvskov P."/>
            <person name="Glockner G."/>
            <person name="Delwiche C.F."/>
            <person name="Petrasek J."/>
            <person name="Van de Peer Y."/>
            <person name="Friml J."/>
            <person name="Beilby M."/>
            <person name="Dolan L."/>
            <person name="Kohara Y."/>
            <person name="Sugano S."/>
            <person name="Fujiyama A."/>
            <person name="Delaux P.-M."/>
            <person name="Quint M."/>
            <person name="TheiBen G."/>
            <person name="Hagemann M."/>
            <person name="Harholt J."/>
            <person name="Dunand C."/>
            <person name="Zachgo S."/>
            <person name="Langdale J."/>
            <person name="Maumus F."/>
            <person name="Straeten D.V.D."/>
            <person name="Gould S.B."/>
            <person name="Rensing S.A."/>
        </authorList>
    </citation>
    <scope>NUCLEOTIDE SEQUENCE [LARGE SCALE GENOMIC DNA]</scope>
    <source>
        <strain evidence="4 5">S276</strain>
    </source>
</reference>
<comment type="caution">
    <text evidence="4">The sequence shown here is derived from an EMBL/GenBank/DDBJ whole genome shotgun (WGS) entry which is preliminary data.</text>
</comment>
<dbReference type="Gramene" id="GBG81837">
    <property type="protein sequence ID" value="GBG81837"/>
    <property type="gene ID" value="CBR_g34018"/>
</dbReference>